<evidence type="ECO:0000256" key="1">
    <source>
        <dbReference type="ARBA" id="ARBA00010577"/>
    </source>
</evidence>
<feature type="region of interest" description="Disordered" evidence="3">
    <location>
        <begin position="130"/>
        <end position="159"/>
    </location>
</feature>
<comment type="caution">
    <text evidence="4">The sequence shown here is derived from an EMBL/GenBank/DDBJ whole genome shotgun (WGS) entry which is preliminary data.</text>
</comment>
<comment type="similarity">
    <text evidence="1">Belongs to the FlgD family.</text>
</comment>
<evidence type="ECO:0000256" key="3">
    <source>
        <dbReference type="SAM" id="MobiDB-lite"/>
    </source>
</evidence>
<gene>
    <name evidence="4" type="ORF">AFE02nite_23550</name>
</gene>
<dbReference type="InterPro" id="IPR005648">
    <property type="entry name" value="FlgD"/>
</dbReference>
<proteinExistence type="inferred from homology"/>
<keyword evidence="2" id="KW-1005">Bacterial flagellum biogenesis</keyword>
<dbReference type="EMBL" id="BJYK01000008">
    <property type="protein sequence ID" value="GEN80621.1"/>
    <property type="molecule type" value="Genomic_DNA"/>
</dbReference>
<dbReference type="Pfam" id="PF03963">
    <property type="entry name" value="FlgD"/>
    <property type="match status" value="1"/>
</dbReference>
<name>A0A511YZI2_9CELL</name>
<evidence type="ECO:0000313" key="4">
    <source>
        <dbReference type="EMBL" id="GEN80621.1"/>
    </source>
</evidence>
<protein>
    <recommendedName>
        <fullName evidence="6">Flagellar basal body rod modification protein FlgD</fullName>
    </recommendedName>
</protein>
<feature type="compositionally biased region" description="Low complexity" evidence="3">
    <location>
        <begin position="139"/>
        <end position="159"/>
    </location>
</feature>
<sequence>MTEVSAVSATSLFTTGTTSATPKKEMDKEVFLALLVAQMRYQDPTAPMDTTEMMAQSTQMASMEQLTAVADVTRESFGLQMRVAASAMLGQEVSYTDADGEVQTGTVTGVDFSGAVPKVKVGDADVPLDAISAVRTPRPTDGSATTTPTDGSSSSSTTA</sequence>
<evidence type="ECO:0008006" key="6">
    <source>
        <dbReference type="Google" id="ProtNLM"/>
    </source>
</evidence>
<evidence type="ECO:0000256" key="2">
    <source>
        <dbReference type="ARBA" id="ARBA00022795"/>
    </source>
</evidence>
<dbReference type="GO" id="GO:0044781">
    <property type="term" value="P:bacterial-type flagellum organization"/>
    <property type="evidence" value="ECO:0007669"/>
    <property type="project" value="UniProtKB-KW"/>
</dbReference>
<accession>A0A511YZI2</accession>
<dbReference type="RefSeq" id="WP_034247851.1">
    <property type="nucleotide sequence ID" value="NZ_BJYK01000008.1"/>
</dbReference>
<dbReference type="OrthoDB" id="9785233at2"/>
<evidence type="ECO:0000313" key="5">
    <source>
        <dbReference type="Proteomes" id="UP000321484"/>
    </source>
</evidence>
<reference evidence="4 5" key="1">
    <citation type="submission" date="2019-07" db="EMBL/GenBank/DDBJ databases">
        <title>Whole genome shotgun sequence of Actinotalea fermentans NBRC 105374.</title>
        <authorList>
            <person name="Hosoyama A."/>
            <person name="Uohara A."/>
            <person name="Ohji S."/>
            <person name="Ichikawa N."/>
        </authorList>
    </citation>
    <scope>NUCLEOTIDE SEQUENCE [LARGE SCALE GENOMIC DNA]</scope>
    <source>
        <strain evidence="4 5">NBRC 105374</strain>
    </source>
</reference>
<dbReference type="AlphaFoldDB" id="A0A511YZI2"/>
<keyword evidence="5" id="KW-1185">Reference proteome</keyword>
<organism evidence="4 5">
    <name type="scientific">Actinotalea fermentans</name>
    <dbReference type="NCBI Taxonomy" id="43671"/>
    <lineage>
        <taxon>Bacteria</taxon>
        <taxon>Bacillati</taxon>
        <taxon>Actinomycetota</taxon>
        <taxon>Actinomycetes</taxon>
        <taxon>Micrococcales</taxon>
        <taxon>Cellulomonadaceae</taxon>
        <taxon>Actinotalea</taxon>
    </lineage>
</organism>
<dbReference type="Proteomes" id="UP000321484">
    <property type="component" value="Unassembled WGS sequence"/>
</dbReference>